<comment type="subcellular location">
    <subcellularLocation>
        <location evidence="2">Membrane</location>
        <topology evidence="2">Multi-pass membrane protein</topology>
    </subcellularLocation>
</comment>
<evidence type="ECO:0000256" key="6">
    <source>
        <dbReference type="ARBA" id="ARBA00022617"/>
    </source>
</evidence>
<dbReference type="SUPFAM" id="SSF81342">
    <property type="entry name" value="Transmembrane di-heme cytochromes"/>
    <property type="match status" value="1"/>
</dbReference>
<keyword evidence="9 15" id="KW-0479">Metal-binding</keyword>
<evidence type="ECO:0000259" key="19">
    <source>
        <dbReference type="PROSITE" id="PS51003"/>
    </source>
</evidence>
<comment type="function">
    <text evidence="1 16">Component of the ubiquinol-cytochrome c reductase complex (complex III or cytochrome b-c1 complex), which is a respiratory chain that generates an electrochemical potential coupled to ATP synthesis.</text>
</comment>
<keyword evidence="5 16" id="KW-0813">Transport</keyword>
<comment type="cofactor">
    <cofactor evidence="15">
        <name>heme</name>
        <dbReference type="ChEBI" id="CHEBI:30413"/>
    </cofactor>
    <text evidence="15">Binds 2 heme groups non-covalently.</text>
</comment>
<dbReference type="GO" id="GO:0045275">
    <property type="term" value="C:respiratory chain complex III"/>
    <property type="evidence" value="ECO:0007669"/>
    <property type="project" value="InterPro"/>
</dbReference>
<dbReference type="AlphaFoldDB" id="A0A937HYY7"/>
<keyword evidence="6 15" id="KW-0349">Heme</keyword>
<evidence type="ECO:0000256" key="4">
    <source>
        <dbReference type="ARBA" id="ARBA00013531"/>
    </source>
</evidence>
<dbReference type="Proteomes" id="UP000744438">
    <property type="component" value="Unassembled WGS sequence"/>
</dbReference>
<evidence type="ECO:0000256" key="12">
    <source>
        <dbReference type="ARBA" id="ARBA00023004"/>
    </source>
</evidence>
<dbReference type="EMBL" id="JADHQC010000001">
    <property type="protein sequence ID" value="MBL6811274.1"/>
    <property type="molecule type" value="Genomic_DNA"/>
</dbReference>
<dbReference type="PROSITE" id="PS51003">
    <property type="entry name" value="CYTB_CTER"/>
    <property type="match status" value="1"/>
</dbReference>
<feature type="transmembrane region" description="Helical" evidence="17">
    <location>
        <begin position="91"/>
        <end position="111"/>
    </location>
</feature>
<dbReference type="InterPro" id="IPR027387">
    <property type="entry name" value="Cytb/b6-like_sf"/>
</dbReference>
<accession>A0A937HYY7</accession>
<feature type="binding site" description="axial binding residue" evidence="15">
    <location>
        <position position="93"/>
    </location>
    <ligand>
        <name>heme b</name>
        <dbReference type="ChEBI" id="CHEBI:60344"/>
        <label>b562</label>
    </ligand>
    <ligandPart>
        <name>Fe</name>
        <dbReference type="ChEBI" id="CHEBI:18248"/>
    </ligandPart>
</feature>
<feature type="transmembrane region" description="Helical" evidence="17">
    <location>
        <begin position="39"/>
        <end position="63"/>
    </location>
</feature>
<feature type="domain" description="Cytochrome b/b6 C-terminal region profile" evidence="19">
    <location>
        <begin position="232"/>
        <end position="412"/>
    </location>
</feature>
<evidence type="ECO:0000313" key="20">
    <source>
        <dbReference type="EMBL" id="MBL6811274.1"/>
    </source>
</evidence>
<evidence type="ECO:0000256" key="2">
    <source>
        <dbReference type="ARBA" id="ARBA00004141"/>
    </source>
</evidence>
<dbReference type="GO" id="GO:0046872">
    <property type="term" value="F:metal ion binding"/>
    <property type="evidence" value="ECO:0007669"/>
    <property type="project" value="UniProtKB-KW"/>
</dbReference>
<comment type="cofactor">
    <cofactor evidence="16">
        <name>heme b</name>
        <dbReference type="ChEBI" id="CHEBI:60344"/>
    </cofactor>
    <text evidence="16">Binds 2 heme groups non-covalently.</text>
</comment>
<sequence>MSENTIGKKSLDWVDKRFPVIDLFERHLSKYYSPSNINIWYLFGFLLLIVLVMQILTGLWLMMNYTNTAEGAFSSIEYIMRDVDYGWLIRYMHAGGASAFFALIYLHMFRGMMYGSYQKPRELIWVGGWFVYVLLCAEGFTGYVLPWGQMSFWAAQVIISLVGSIPFFGEDLAIWIRGDYIVSGITLSRLFAFHVVLLPILIIAVVFFHILALHEIGSNNPDGIDVKKHTDQDGVPLDAKPFFPYDISHDFYALGVFLLIFCTVIFFFPEGGGYIIEYVNYEPANPLSTPAHIVPSWYYTPFYAMLRAIDFPLFGLTAKFLGFVVMAAGIAIFAALPWLDRSPVKSIKYKGIFSKVFLAGFVISFFVLAYLGSVPPTETKNMLAKVFTFLYFAYFLLMPFYTRFEKCKPVPERVGDAV</sequence>
<keyword evidence="10 16" id="KW-0249">Electron transport</keyword>
<dbReference type="InterPro" id="IPR016174">
    <property type="entry name" value="Di-haem_cyt_TM"/>
</dbReference>
<feature type="transmembrane region" description="Helical" evidence="17">
    <location>
        <begin position="383"/>
        <end position="401"/>
    </location>
</feature>
<feature type="domain" description="Cytochrome b/b6 N-terminal region profile" evidence="18">
    <location>
        <begin position="10"/>
        <end position="222"/>
    </location>
</feature>
<name>A0A937HYY7_9GAMM</name>
<dbReference type="InterPro" id="IPR030689">
    <property type="entry name" value="Cytochrome_b"/>
</dbReference>
<feature type="binding site" evidence="14">
    <location>
        <position position="214"/>
    </location>
    <ligand>
        <name>a ubiquinone</name>
        <dbReference type="ChEBI" id="CHEBI:16389"/>
    </ligand>
</feature>
<dbReference type="SUPFAM" id="SSF81648">
    <property type="entry name" value="a domain/subunit of cytochrome bc1 complex (Ubiquinol-cytochrome c reductase)"/>
    <property type="match status" value="1"/>
</dbReference>
<feature type="transmembrane region" description="Helical" evidence="17">
    <location>
        <begin position="320"/>
        <end position="339"/>
    </location>
</feature>
<dbReference type="Gene3D" id="1.20.810.10">
    <property type="entry name" value="Cytochrome Bc1 Complex, Chain C"/>
    <property type="match status" value="1"/>
</dbReference>
<dbReference type="CDD" id="cd00284">
    <property type="entry name" value="Cytochrome_b_N"/>
    <property type="match status" value="1"/>
</dbReference>
<feature type="transmembrane region" description="Helical" evidence="17">
    <location>
        <begin position="190"/>
        <end position="212"/>
    </location>
</feature>
<feature type="binding site" description="axial binding residue" evidence="15">
    <location>
        <position position="107"/>
    </location>
    <ligand>
        <name>heme b</name>
        <dbReference type="ChEBI" id="CHEBI:60344"/>
        <label>b566</label>
    </ligand>
    <ligandPart>
        <name>Fe</name>
        <dbReference type="ChEBI" id="CHEBI:18248"/>
    </ligandPart>
</feature>
<feature type="transmembrane region" description="Helical" evidence="17">
    <location>
        <begin position="151"/>
        <end position="169"/>
    </location>
</feature>
<evidence type="ECO:0000256" key="9">
    <source>
        <dbReference type="ARBA" id="ARBA00022723"/>
    </source>
</evidence>
<dbReference type="GO" id="GO:0008121">
    <property type="term" value="F:quinol-cytochrome-c reductase activity"/>
    <property type="evidence" value="ECO:0007669"/>
    <property type="project" value="InterPro"/>
</dbReference>
<dbReference type="InterPro" id="IPR036150">
    <property type="entry name" value="Cyt_b/b6_C_sf"/>
</dbReference>
<evidence type="ECO:0000313" key="21">
    <source>
        <dbReference type="Proteomes" id="UP000744438"/>
    </source>
</evidence>
<feature type="transmembrane region" description="Helical" evidence="17">
    <location>
        <begin position="123"/>
        <end position="145"/>
    </location>
</feature>
<feature type="binding site" description="axial binding residue" evidence="15">
    <location>
        <position position="194"/>
    </location>
    <ligand>
        <name>heme b</name>
        <dbReference type="ChEBI" id="CHEBI:60344"/>
        <label>b562</label>
    </ligand>
    <ligandPart>
        <name>Fe</name>
        <dbReference type="ChEBI" id="CHEBI:18248"/>
    </ligandPart>
</feature>
<dbReference type="PROSITE" id="PS51002">
    <property type="entry name" value="CYTB_NTER"/>
    <property type="match status" value="1"/>
</dbReference>
<evidence type="ECO:0000256" key="11">
    <source>
        <dbReference type="ARBA" id="ARBA00022989"/>
    </source>
</evidence>
<evidence type="ECO:0000256" key="16">
    <source>
        <dbReference type="RuleBase" id="RU003385"/>
    </source>
</evidence>
<gene>
    <name evidence="20" type="ORF">ISQ63_00135</name>
</gene>
<dbReference type="FunFam" id="1.20.810.10:FF:000004">
    <property type="entry name" value="Cytochrome b"/>
    <property type="match status" value="1"/>
</dbReference>
<keyword evidence="12 15" id="KW-0408">Iron</keyword>
<dbReference type="PIRSF" id="PIRSF038885">
    <property type="entry name" value="COB"/>
    <property type="match status" value="1"/>
</dbReference>
<evidence type="ECO:0000256" key="17">
    <source>
        <dbReference type="SAM" id="Phobius"/>
    </source>
</evidence>
<dbReference type="InterPro" id="IPR005798">
    <property type="entry name" value="Cyt_b/b6_C"/>
</dbReference>
<keyword evidence="13 17" id="KW-0472">Membrane</keyword>
<dbReference type="PANTHER" id="PTHR19271">
    <property type="entry name" value="CYTOCHROME B"/>
    <property type="match status" value="1"/>
</dbReference>
<dbReference type="Pfam" id="PF00033">
    <property type="entry name" value="Cytochrome_B"/>
    <property type="match status" value="1"/>
</dbReference>
<feature type="transmembrane region" description="Helical" evidence="17">
    <location>
        <begin position="351"/>
        <end position="371"/>
    </location>
</feature>
<keyword evidence="11 17" id="KW-1133">Transmembrane helix</keyword>
<comment type="similarity">
    <text evidence="16">Belongs to the cytochrome b family.</text>
</comment>
<organism evidence="20 21">
    <name type="scientific">SAR86 cluster bacterium</name>
    <dbReference type="NCBI Taxonomy" id="2030880"/>
    <lineage>
        <taxon>Bacteria</taxon>
        <taxon>Pseudomonadati</taxon>
        <taxon>Pseudomonadota</taxon>
        <taxon>Gammaproteobacteria</taxon>
        <taxon>SAR86 cluster</taxon>
    </lineage>
</organism>
<evidence type="ECO:0000256" key="8">
    <source>
        <dbReference type="ARBA" id="ARBA00022692"/>
    </source>
</evidence>
<keyword evidence="8 16" id="KW-0812">Transmembrane</keyword>
<comment type="caution">
    <text evidence="20">The sequence shown here is derived from an EMBL/GenBank/DDBJ whole genome shotgun (WGS) entry which is preliminary data.</text>
</comment>
<evidence type="ECO:0000256" key="5">
    <source>
        <dbReference type="ARBA" id="ARBA00022448"/>
    </source>
</evidence>
<reference evidence="20" key="1">
    <citation type="submission" date="2020-10" db="EMBL/GenBank/DDBJ databases">
        <title>Microbiome of the Black Sea water column analyzed by genome centric metagenomics.</title>
        <authorList>
            <person name="Cabello-Yeves P.J."/>
            <person name="Callieri C."/>
            <person name="Picazo A."/>
            <person name="Mehrshad M."/>
            <person name="Haro-Moreno J.M."/>
            <person name="Roda-Garcia J."/>
            <person name="Dzembekova N."/>
            <person name="Slabakova V."/>
            <person name="Slabakova N."/>
            <person name="Moncheva S."/>
            <person name="Rodriguez-Valera F."/>
        </authorList>
    </citation>
    <scope>NUCLEOTIDE SEQUENCE</scope>
    <source>
        <strain evidence="20">BS307-5m-G49</strain>
    </source>
</reference>
<evidence type="ECO:0000256" key="13">
    <source>
        <dbReference type="ARBA" id="ARBA00023136"/>
    </source>
</evidence>
<dbReference type="InterPro" id="IPR048259">
    <property type="entry name" value="Cytochrome_b_N_euk/bac"/>
</dbReference>
<evidence type="ECO:0000259" key="18">
    <source>
        <dbReference type="PROSITE" id="PS51002"/>
    </source>
</evidence>
<evidence type="ECO:0000256" key="10">
    <source>
        <dbReference type="ARBA" id="ARBA00022982"/>
    </source>
</evidence>
<dbReference type="GO" id="GO:0016491">
    <property type="term" value="F:oxidoreductase activity"/>
    <property type="evidence" value="ECO:0007669"/>
    <property type="project" value="InterPro"/>
</dbReference>
<dbReference type="GO" id="GO:0022904">
    <property type="term" value="P:respiratory electron transport chain"/>
    <property type="evidence" value="ECO:0007669"/>
    <property type="project" value="InterPro"/>
</dbReference>
<feature type="transmembrane region" description="Helical" evidence="17">
    <location>
        <begin position="251"/>
        <end position="276"/>
    </location>
</feature>
<protein>
    <recommendedName>
        <fullName evidence="4 16">Cytochrome b</fullName>
    </recommendedName>
</protein>
<dbReference type="InterPro" id="IPR005797">
    <property type="entry name" value="Cyt_b/b6_N"/>
</dbReference>
<evidence type="ECO:0000256" key="14">
    <source>
        <dbReference type="PIRSR" id="PIRSR038885-1"/>
    </source>
</evidence>
<evidence type="ECO:0000256" key="3">
    <source>
        <dbReference type="ARBA" id="ARBA00011649"/>
    </source>
</evidence>
<evidence type="ECO:0000256" key="15">
    <source>
        <dbReference type="PIRSR" id="PIRSR038885-2"/>
    </source>
</evidence>
<dbReference type="PANTHER" id="PTHR19271:SF16">
    <property type="entry name" value="CYTOCHROME B"/>
    <property type="match status" value="1"/>
</dbReference>
<evidence type="ECO:0000256" key="7">
    <source>
        <dbReference type="ARBA" id="ARBA00022660"/>
    </source>
</evidence>
<dbReference type="Pfam" id="PF00032">
    <property type="entry name" value="Cytochrom_B_C"/>
    <property type="match status" value="1"/>
</dbReference>
<evidence type="ECO:0000256" key="1">
    <source>
        <dbReference type="ARBA" id="ARBA00002444"/>
    </source>
</evidence>
<keyword evidence="7 16" id="KW-0679">Respiratory chain</keyword>
<comment type="subunit">
    <text evidence="3 16">The main subunits of complex b-c1 are: cytochrome b, cytochrome c1 and the Rieske protein.</text>
</comment>
<feature type="binding site" description="axial binding residue" evidence="15">
    <location>
        <position position="209"/>
    </location>
    <ligand>
        <name>heme b</name>
        <dbReference type="ChEBI" id="CHEBI:60344"/>
        <label>b566</label>
    </ligand>
    <ligandPart>
        <name>Fe</name>
        <dbReference type="ChEBI" id="CHEBI:18248"/>
    </ligandPart>
</feature>
<proteinExistence type="inferred from homology"/>